<dbReference type="PANTHER" id="PTHR30270:SF0">
    <property type="entry name" value="THIAMINE-MONOPHOSPHATE KINASE"/>
    <property type="match status" value="1"/>
</dbReference>
<feature type="binding site" evidence="2">
    <location>
        <position position="140"/>
    </location>
    <ligand>
        <name>Mg(2+)</name>
        <dbReference type="ChEBI" id="CHEBI:18420"/>
        <label>1</label>
    </ligand>
</feature>
<keyword evidence="2" id="KW-0460">Magnesium</keyword>
<feature type="domain" description="PurM-like N-terminal" evidence="3">
    <location>
        <begin position="44"/>
        <end position="157"/>
    </location>
</feature>
<evidence type="ECO:0000313" key="4">
    <source>
        <dbReference type="EMBL" id="MBO8432920.1"/>
    </source>
</evidence>
<dbReference type="NCBIfam" id="TIGR01379">
    <property type="entry name" value="thiL"/>
    <property type="match status" value="1"/>
</dbReference>
<gene>
    <name evidence="2 4" type="primary">thiL</name>
    <name evidence="4" type="ORF">IAB08_06475</name>
</gene>
<evidence type="ECO:0000256" key="2">
    <source>
        <dbReference type="HAMAP-Rule" id="MF_02128"/>
    </source>
</evidence>
<comment type="catalytic activity">
    <reaction evidence="2">
        <text>thiamine phosphate + ATP = thiamine diphosphate + ADP</text>
        <dbReference type="Rhea" id="RHEA:15913"/>
        <dbReference type="ChEBI" id="CHEBI:30616"/>
        <dbReference type="ChEBI" id="CHEBI:37575"/>
        <dbReference type="ChEBI" id="CHEBI:58937"/>
        <dbReference type="ChEBI" id="CHEBI:456216"/>
        <dbReference type="EC" id="2.7.4.16"/>
    </reaction>
</comment>
<dbReference type="InterPro" id="IPR036921">
    <property type="entry name" value="PurM-like_N_sf"/>
</dbReference>
<dbReference type="SUPFAM" id="SSF55326">
    <property type="entry name" value="PurM N-terminal domain-like"/>
    <property type="match status" value="1"/>
</dbReference>
<dbReference type="GO" id="GO:0005524">
    <property type="term" value="F:ATP binding"/>
    <property type="evidence" value="ECO:0007669"/>
    <property type="project" value="UniProtKB-UniRule"/>
</dbReference>
<organism evidence="4 5">
    <name type="scientific">Candidatus Pullibacteroides excrementavium</name>
    <dbReference type="NCBI Taxonomy" id="2840905"/>
    <lineage>
        <taxon>Bacteria</taxon>
        <taxon>Pseudomonadati</taxon>
        <taxon>Bacteroidota</taxon>
        <taxon>Bacteroidia</taxon>
        <taxon>Bacteroidales</taxon>
        <taxon>Candidatus Pullibacteroides</taxon>
    </lineage>
</organism>
<comment type="caution">
    <text evidence="2">Lacks conserved residue(s) required for the propagation of feature annotation.</text>
</comment>
<dbReference type="GO" id="GO:0009229">
    <property type="term" value="P:thiamine diphosphate biosynthetic process"/>
    <property type="evidence" value="ECO:0007669"/>
    <property type="project" value="UniProtKB-UniRule"/>
</dbReference>
<comment type="caution">
    <text evidence="4">The sequence shown here is derived from an EMBL/GenBank/DDBJ whole genome shotgun (WGS) entry which is preliminary data.</text>
</comment>
<comment type="function">
    <text evidence="2">Catalyzes the ATP-dependent phosphorylation of thiamine-monophosphate (TMP) to form thiamine-pyrophosphate (TPP), the active form of vitamin B1.</text>
</comment>
<feature type="binding site" evidence="2">
    <location>
        <position position="63"/>
    </location>
    <ligand>
        <name>Mg(2+)</name>
        <dbReference type="ChEBI" id="CHEBI:18420"/>
        <label>2</label>
    </ligand>
</feature>
<feature type="binding site" evidence="2">
    <location>
        <position position="92"/>
    </location>
    <ligand>
        <name>Mg(2+)</name>
        <dbReference type="ChEBI" id="CHEBI:18420"/>
        <label>2</label>
    </ligand>
</feature>
<feature type="binding site" evidence="2">
    <location>
        <position position="61"/>
    </location>
    <ligand>
        <name>Mg(2+)</name>
        <dbReference type="ChEBI" id="CHEBI:18420"/>
        <label>4</label>
    </ligand>
</feature>
<feature type="binding site" evidence="2">
    <location>
        <position position="46"/>
    </location>
    <ligand>
        <name>Mg(2+)</name>
        <dbReference type="ChEBI" id="CHEBI:18420"/>
        <label>3</label>
    </ligand>
</feature>
<feature type="binding site" evidence="2">
    <location>
        <position position="92"/>
    </location>
    <ligand>
        <name>Mg(2+)</name>
        <dbReference type="ChEBI" id="CHEBI:18420"/>
        <label>4</label>
    </ligand>
</feature>
<feature type="binding site" evidence="2">
    <location>
        <position position="63"/>
    </location>
    <ligand>
        <name>Mg(2+)</name>
        <dbReference type="ChEBI" id="CHEBI:18420"/>
        <label>1</label>
    </ligand>
</feature>
<feature type="binding site" evidence="2">
    <location>
        <position position="245"/>
    </location>
    <ligand>
        <name>ATP</name>
        <dbReference type="ChEBI" id="CHEBI:30616"/>
    </ligand>
</feature>
<feature type="binding site" evidence="2">
    <location>
        <position position="243"/>
    </location>
    <ligand>
        <name>Mg(2+)</name>
        <dbReference type="ChEBI" id="CHEBI:18420"/>
        <label>3</label>
    </ligand>
</feature>
<feature type="binding site" evidence="2">
    <location>
        <position position="348"/>
    </location>
    <ligand>
        <name>substrate</name>
    </ligand>
</feature>
<feature type="binding site" evidence="2">
    <location>
        <position position="70"/>
    </location>
    <ligand>
        <name>substrate</name>
    </ligand>
</feature>
<proteinExistence type="inferred from homology"/>
<dbReference type="GO" id="GO:0009228">
    <property type="term" value="P:thiamine biosynthetic process"/>
    <property type="evidence" value="ECO:0007669"/>
    <property type="project" value="UniProtKB-KW"/>
</dbReference>
<keyword evidence="2 4" id="KW-0418">Kinase</keyword>
<dbReference type="PIRSF" id="PIRSF005303">
    <property type="entry name" value="Thiam_monoph_kin"/>
    <property type="match status" value="1"/>
</dbReference>
<sequence length="354" mass="38855">MEEFEDKGGVRRTELENLGEFGLIDRLTQDLPIHNPQSTLKAVGDDAAVLKVPEGHVQLVSKDLLIEGIHFDMTYCPLKHLGYKAIAVNLSDIAAMNAKPLQVLVGIAVSNRYSLEALEELYAGMRLCCDRYGVDLVGGDTTSSVSGLCISVTVLGSALPEKVCYRSGAKENDLLCVSGDLGGAYAGLLLLEREKREFLANPNVQPDFKDFSYVLERQLKPEPRTDIVDLLARLDVKPTSMIDISDGLASEILHLSKESSCGCMLYQSKIPVDAETCKALEVFNILPEVAALSGGEDYELLFTILQKDYEKIKDVPEIRIIGHMVEAAQGNYMVPENGTMIPLTAQGWQAFNKR</sequence>
<dbReference type="Gene3D" id="3.30.1330.10">
    <property type="entry name" value="PurM-like, N-terminal domain"/>
    <property type="match status" value="1"/>
</dbReference>
<evidence type="ECO:0000256" key="1">
    <source>
        <dbReference type="ARBA" id="ARBA00022977"/>
    </source>
</evidence>
<dbReference type="Proteomes" id="UP000823612">
    <property type="component" value="Unassembled WGS sequence"/>
</dbReference>
<keyword evidence="1 2" id="KW-0784">Thiamine biosynthesis</keyword>
<dbReference type="CDD" id="cd02194">
    <property type="entry name" value="ThiL"/>
    <property type="match status" value="1"/>
</dbReference>
<dbReference type="GO" id="GO:0000287">
    <property type="term" value="F:magnesium ion binding"/>
    <property type="evidence" value="ECO:0007669"/>
    <property type="project" value="UniProtKB-UniRule"/>
</dbReference>
<dbReference type="AlphaFoldDB" id="A0A9D9GZL4"/>
<name>A0A9D9GZL4_9BACT</name>
<dbReference type="EMBL" id="JADIMZ010000100">
    <property type="protein sequence ID" value="MBO8432920.1"/>
    <property type="molecule type" value="Genomic_DNA"/>
</dbReference>
<comment type="pathway">
    <text evidence="2">Cofactor biosynthesis; thiamine diphosphate biosynthesis; thiamine diphosphate from thiamine phosphate: step 1/1.</text>
</comment>
<comment type="similarity">
    <text evidence="2">Belongs to the thiamine-monophosphate kinase family.</text>
</comment>
<feature type="binding site" evidence="2">
    <location>
        <position position="246"/>
    </location>
    <ligand>
        <name>Mg(2+)</name>
        <dbReference type="ChEBI" id="CHEBI:18420"/>
        <label>5</label>
    </ligand>
</feature>
<dbReference type="InterPro" id="IPR016188">
    <property type="entry name" value="PurM-like_N"/>
</dbReference>
<keyword evidence="2" id="KW-0067">ATP-binding</keyword>
<dbReference type="EC" id="2.7.4.16" evidence="2"/>
<keyword evidence="2" id="KW-0479">Metal-binding</keyword>
<dbReference type="HAMAP" id="MF_02128">
    <property type="entry name" value="TMP_kinase"/>
    <property type="match status" value="1"/>
</dbReference>
<feature type="binding site" evidence="2">
    <location>
        <position position="92"/>
    </location>
    <ligand>
        <name>Mg(2+)</name>
        <dbReference type="ChEBI" id="CHEBI:18420"/>
        <label>3</label>
    </ligand>
</feature>
<evidence type="ECO:0000313" key="5">
    <source>
        <dbReference type="Proteomes" id="UP000823612"/>
    </source>
</evidence>
<reference evidence="4" key="1">
    <citation type="submission" date="2020-10" db="EMBL/GenBank/DDBJ databases">
        <authorList>
            <person name="Gilroy R."/>
        </authorList>
    </citation>
    <scope>NUCLEOTIDE SEQUENCE</scope>
    <source>
        <strain evidence="4">2889</strain>
    </source>
</reference>
<dbReference type="Gene3D" id="3.90.650.10">
    <property type="entry name" value="PurM-like C-terminal domain"/>
    <property type="match status" value="1"/>
</dbReference>
<dbReference type="Pfam" id="PF00586">
    <property type="entry name" value="AIRS"/>
    <property type="match status" value="1"/>
</dbReference>
<protein>
    <recommendedName>
        <fullName evidence="2">Thiamine-monophosphate kinase</fullName>
        <shortName evidence="2">TMP kinase</shortName>
        <shortName evidence="2">Thiamine-phosphate kinase</shortName>
        <ecNumber evidence="2">2.7.4.16</ecNumber>
    </recommendedName>
</protein>
<dbReference type="GO" id="GO:0009030">
    <property type="term" value="F:thiamine-phosphate kinase activity"/>
    <property type="evidence" value="ECO:0007669"/>
    <property type="project" value="UniProtKB-UniRule"/>
</dbReference>
<comment type="miscellaneous">
    <text evidence="2">Reaction mechanism of ThiL seems to utilize a direct, inline transfer of the gamma-phosphate of ATP to TMP rather than a phosphorylated enzyme intermediate.</text>
</comment>
<reference evidence="4" key="2">
    <citation type="journal article" date="2021" name="PeerJ">
        <title>Extensive microbial diversity within the chicken gut microbiome revealed by metagenomics and culture.</title>
        <authorList>
            <person name="Gilroy R."/>
            <person name="Ravi A."/>
            <person name="Getino M."/>
            <person name="Pursley I."/>
            <person name="Horton D.L."/>
            <person name="Alikhan N.F."/>
            <person name="Baker D."/>
            <person name="Gharbi K."/>
            <person name="Hall N."/>
            <person name="Watson M."/>
            <person name="Adriaenssens E.M."/>
            <person name="Foster-Nyarko E."/>
            <person name="Jarju S."/>
            <person name="Secka A."/>
            <person name="Antonio M."/>
            <person name="Oren A."/>
            <person name="Chaudhuri R.R."/>
            <person name="La Ragione R."/>
            <person name="Hildebrand F."/>
            <person name="Pallen M.J."/>
        </authorList>
    </citation>
    <scope>NUCLEOTIDE SEQUENCE</scope>
    <source>
        <strain evidence="4">2889</strain>
    </source>
</reference>
<feature type="binding site" evidence="2">
    <location>
        <position position="166"/>
    </location>
    <ligand>
        <name>ATP</name>
        <dbReference type="ChEBI" id="CHEBI:30616"/>
    </ligand>
</feature>
<feature type="binding site" evidence="2">
    <location>
        <position position="122"/>
    </location>
    <ligand>
        <name>ATP</name>
        <dbReference type="ChEBI" id="CHEBI:30616"/>
    </ligand>
</feature>
<evidence type="ECO:0000259" key="3">
    <source>
        <dbReference type="Pfam" id="PF00586"/>
    </source>
</evidence>
<keyword evidence="2 4" id="KW-0808">Transferase</keyword>
<dbReference type="SUPFAM" id="SSF56042">
    <property type="entry name" value="PurM C-terminal domain-like"/>
    <property type="match status" value="1"/>
</dbReference>
<dbReference type="InterPro" id="IPR006283">
    <property type="entry name" value="ThiL-like"/>
</dbReference>
<dbReference type="InterPro" id="IPR036676">
    <property type="entry name" value="PurM-like_C_sf"/>
</dbReference>
<feature type="binding site" evidence="2">
    <location>
        <position position="296"/>
    </location>
    <ligand>
        <name>substrate</name>
    </ligand>
</feature>
<feature type="binding site" evidence="2">
    <location>
        <begin position="139"/>
        <end position="140"/>
    </location>
    <ligand>
        <name>ATP</name>
        <dbReference type="ChEBI" id="CHEBI:30616"/>
    </ligand>
</feature>
<dbReference type="PANTHER" id="PTHR30270">
    <property type="entry name" value="THIAMINE-MONOPHOSPHATE KINASE"/>
    <property type="match status" value="1"/>
</dbReference>
<keyword evidence="2" id="KW-0547">Nucleotide-binding</keyword>
<feature type="binding site" evidence="2">
    <location>
        <position position="46"/>
    </location>
    <ligand>
        <name>Mg(2+)</name>
        <dbReference type="ChEBI" id="CHEBI:18420"/>
        <label>4</label>
    </ligand>
</feature>
<accession>A0A9D9GZL4</accession>